<reference evidence="1 2" key="1">
    <citation type="submission" date="2019-07" db="EMBL/GenBank/DDBJ databases">
        <authorList>
            <person name="Cremers G."/>
        </authorList>
    </citation>
    <scope>NUCLEOTIDE SEQUENCE [LARGE SCALE GENOMIC DNA]</scope>
</reference>
<evidence type="ECO:0000313" key="1">
    <source>
        <dbReference type="EMBL" id="VUZ85779.1"/>
    </source>
</evidence>
<keyword evidence="2" id="KW-1185">Reference proteome</keyword>
<evidence type="ECO:0008006" key="3">
    <source>
        <dbReference type="Google" id="ProtNLM"/>
    </source>
</evidence>
<protein>
    <recommendedName>
        <fullName evidence="3">Transposase</fullName>
    </recommendedName>
</protein>
<dbReference type="EMBL" id="CABIKM010000033">
    <property type="protein sequence ID" value="VUZ85779.1"/>
    <property type="molecule type" value="Genomic_DNA"/>
</dbReference>
<name>A0A564ZKB8_9BACT</name>
<dbReference type="AlphaFoldDB" id="A0A564ZKB8"/>
<dbReference type="Proteomes" id="UP000334340">
    <property type="component" value="Unassembled WGS sequence"/>
</dbReference>
<evidence type="ECO:0000313" key="2">
    <source>
        <dbReference type="Proteomes" id="UP000334340"/>
    </source>
</evidence>
<gene>
    <name evidence="1" type="ORF">MELA_02164</name>
</gene>
<sequence>MGSHHGEIKTLLAVASNYFVSVFLEPSEFMRRRIEHFSKLLHCINWRKLSFGLSVSVCQQYLREL</sequence>
<accession>A0A564ZKB8</accession>
<proteinExistence type="predicted"/>
<organism evidence="1 2">
    <name type="scientific">Candidatus Methylomirabilis lanthanidiphila</name>
    <dbReference type="NCBI Taxonomy" id="2211376"/>
    <lineage>
        <taxon>Bacteria</taxon>
        <taxon>Candidatus Methylomirabilota</taxon>
        <taxon>Candidatus Methylomirabilia</taxon>
        <taxon>Candidatus Methylomirabilales</taxon>
        <taxon>Candidatus Methylomirabilaceae</taxon>
        <taxon>Candidatus Methylomirabilis</taxon>
    </lineage>
</organism>